<accession>A0ABT7CPU4</accession>
<keyword evidence="2" id="KW-1185">Reference proteome</keyword>
<name>A0ABT7CPU4_9BACT</name>
<evidence type="ECO:0000313" key="2">
    <source>
        <dbReference type="Proteomes" id="UP001228581"/>
    </source>
</evidence>
<reference evidence="1 2" key="1">
    <citation type="submission" date="2023-05" db="EMBL/GenBank/DDBJ databases">
        <authorList>
            <person name="Zhang X."/>
        </authorList>
    </citation>
    <scope>NUCLEOTIDE SEQUENCE [LARGE SCALE GENOMIC DNA]</scope>
    <source>
        <strain evidence="1 2">DM2B3-1</strain>
    </source>
</reference>
<sequence>MKTDFANNLKNEAMKTTIQKGMEQIAINSIAIANAVIYAISQPSDVEIGDIIIKTKLIKFVI</sequence>
<proteinExistence type="predicted"/>
<organism evidence="1 2">
    <name type="scientific">Xanthocytophaga flava</name>
    <dbReference type="NCBI Taxonomy" id="3048013"/>
    <lineage>
        <taxon>Bacteria</taxon>
        <taxon>Pseudomonadati</taxon>
        <taxon>Bacteroidota</taxon>
        <taxon>Cytophagia</taxon>
        <taxon>Cytophagales</taxon>
        <taxon>Rhodocytophagaceae</taxon>
        <taxon>Xanthocytophaga</taxon>
    </lineage>
</organism>
<protein>
    <submittedName>
        <fullName evidence="1">Uncharacterized protein</fullName>
    </submittedName>
</protein>
<dbReference type="Proteomes" id="UP001228581">
    <property type="component" value="Unassembled WGS sequence"/>
</dbReference>
<evidence type="ECO:0000313" key="1">
    <source>
        <dbReference type="EMBL" id="MDJ1494992.1"/>
    </source>
</evidence>
<comment type="caution">
    <text evidence="1">The sequence shown here is derived from an EMBL/GenBank/DDBJ whole genome shotgun (WGS) entry which is preliminary data.</text>
</comment>
<dbReference type="EMBL" id="JASJOT010000012">
    <property type="protein sequence ID" value="MDJ1494992.1"/>
    <property type="molecule type" value="Genomic_DNA"/>
</dbReference>
<dbReference type="RefSeq" id="WP_313998642.1">
    <property type="nucleotide sequence ID" value="NZ_JASJOT010000012.1"/>
</dbReference>
<gene>
    <name evidence="1" type="ORF">QNI19_18785</name>
</gene>